<comment type="caution">
    <text evidence="1">The sequence shown here is derived from an EMBL/GenBank/DDBJ whole genome shotgun (WGS) entry which is preliminary data.</text>
</comment>
<dbReference type="Proteomes" id="UP001358586">
    <property type="component" value="Chromosome 4"/>
</dbReference>
<protein>
    <submittedName>
        <fullName evidence="1">Uncharacterized protein</fullName>
    </submittedName>
</protein>
<keyword evidence="2" id="KW-1185">Reference proteome</keyword>
<gene>
    <name evidence="1" type="ORF">PVK06_011648</name>
</gene>
<organism evidence="1 2">
    <name type="scientific">Gossypium arboreum</name>
    <name type="common">Tree cotton</name>
    <name type="synonym">Gossypium nanking</name>
    <dbReference type="NCBI Taxonomy" id="29729"/>
    <lineage>
        <taxon>Eukaryota</taxon>
        <taxon>Viridiplantae</taxon>
        <taxon>Streptophyta</taxon>
        <taxon>Embryophyta</taxon>
        <taxon>Tracheophyta</taxon>
        <taxon>Spermatophyta</taxon>
        <taxon>Magnoliopsida</taxon>
        <taxon>eudicotyledons</taxon>
        <taxon>Gunneridae</taxon>
        <taxon>Pentapetalae</taxon>
        <taxon>rosids</taxon>
        <taxon>malvids</taxon>
        <taxon>Malvales</taxon>
        <taxon>Malvaceae</taxon>
        <taxon>Malvoideae</taxon>
        <taxon>Gossypium</taxon>
    </lineage>
</organism>
<evidence type="ECO:0000313" key="2">
    <source>
        <dbReference type="Proteomes" id="UP001358586"/>
    </source>
</evidence>
<dbReference type="EMBL" id="JARKNE010000004">
    <property type="protein sequence ID" value="KAK5835930.1"/>
    <property type="molecule type" value="Genomic_DNA"/>
</dbReference>
<accession>A0ABR0Q9B5</accession>
<proteinExistence type="predicted"/>
<name>A0ABR0Q9B5_GOSAR</name>
<evidence type="ECO:0000313" key="1">
    <source>
        <dbReference type="EMBL" id="KAK5835930.1"/>
    </source>
</evidence>
<sequence length="212" mass="24491">MSDKSINLEKSMVYFSPNTLPQQRTTLGDLLKMKVMAKLDDYLGLPLRRPVLSKVSWVVRPVESTTGQRDNCLMADRMRYPKGMEGLGFRDLRRFNVALLGRQLWHLMNYKDTLCYKVLSAKDFPNGDVFHPKSMDKPSFTWQSIAKATRVLHEGFDWNVGNGRSINIWMDNWGFEGLSRAAICLKKSWVHENKASELLNDKKDGRNKKKGY</sequence>
<reference evidence="1 2" key="1">
    <citation type="submission" date="2023-03" db="EMBL/GenBank/DDBJ databases">
        <title>WGS of Gossypium arboreum.</title>
        <authorList>
            <person name="Yu D."/>
        </authorList>
    </citation>
    <scope>NUCLEOTIDE SEQUENCE [LARGE SCALE GENOMIC DNA]</scope>
    <source>
        <tissue evidence="1">Leaf</tissue>
    </source>
</reference>